<feature type="compositionally biased region" description="Low complexity" evidence="12">
    <location>
        <begin position="421"/>
        <end position="436"/>
    </location>
</feature>
<dbReference type="GO" id="GO:0019646">
    <property type="term" value="P:aerobic electron transport chain"/>
    <property type="evidence" value="ECO:0007669"/>
    <property type="project" value="TreeGrafter"/>
</dbReference>
<proteinExistence type="inferred from homology"/>
<keyword evidence="8" id="KW-0249">Electron transport</keyword>
<evidence type="ECO:0000256" key="3">
    <source>
        <dbReference type="ARBA" id="ARBA00022448"/>
    </source>
</evidence>
<feature type="transmembrane region" description="Helical" evidence="13">
    <location>
        <begin position="118"/>
        <end position="140"/>
    </location>
</feature>
<feature type="transmembrane region" description="Helical" evidence="13">
    <location>
        <begin position="302"/>
        <end position="325"/>
    </location>
</feature>
<sequence length="442" mass="45017">MDPTTLETIWFLLICLLWIGYFVLEGFDFGVGALLRVVGRDRAERRMLMHSIGPFWDGNEVWLLVAGGATFAAFPGWYASLFSGAYLALFVILIALIARGVAFEFWGKHDTPRWRATWEWALIVGSAVPALLWGVAWANIVRGLPLDADHDMTGSFFDLLSPYALAGGAASLLLFTLHGAIFLTLRTSGEVAERAGRVAARLAAPALLVVAAFLAWTLALQDGVEWFSALLAAAAVVLGATVPFLLRQSRSGWAFAVSAGTIAFAFCALFADLWPNALPSTSSPANDLTLAAAASTPYTLKVMTVVAVLLVPVVLAYQGWTYWVFRARLGKADFEQVKSPVDLVAKVTGGTPGGVPALAGPAAAGGVAGAGVTAAAHDGSPGDGAAATSGAAAVGRSGVAGDGAAAASGAAAVGGAGAVGDGAAATSGRATGASAGEPPAGS</sequence>
<keyword evidence="15" id="KW-1185">Reference proteome</keyword>
<keyword evidence="11 13" id="KW-0472">Membrane</keyword>
<keyword evidence="9 13" id="KW-1133">Transmembrane helix</keyword>
<feature type="region of interest" description="Disordered" evidence="12">
    <location>
        <begin position="414"/>
        <end position="442"/>
    </location>
</feature>
<reference evidence="14 15" key="1">
    <citation type="submission" date="2020-08" db="EMBL/GenBank/DDBJ databases">
        <title>Genomic Encyclopedia of Archaeal and Bacterial Type Strains, Phase II (KMG-II): from individual species to whole genera.</title>
        <authorList>
            <person name="Goeker M."/>
        </authorList>
    </citation>
    <scope>NUCLEOTIDE SEQUENCE [LARGE SCALE GENOMIC DNA]</scope>
    <source>
        <strain evidence="14 15">DSM 23288</strain>
    </source>
</reference>
<keyword evidence="5" id="KW-0349">Heme</keyword>
<feature type="transmembrane region" description="Helical" evidence="13">
    <location>
        <begin position="160"/>
        <end position="186"/>
    </location>
</feature>
<evidence type="ECO:0000256" key="6">
    <source>
        <dbReference type="ARBA" id="ARBA00022692"/>
    </source>
</evidence>
<keyword evidence="3" id="KW-0813">Transport</keyword>
<feature type="transmembrane region" description="Helical" evidence="13">
    <location>
        <begin position="253"/>
        <end position="274"/>
    </location>
</feature>
<feature type="transmembrane region" description="Helical" evidence="13">
    <location>
        <begin position="85"/>
        <end position="106"/>
    </location>
</feature>
<evidence type="ECO:0000313" key="14">
    <source>
        <dbReference type="EMBL" id="MBB4662969.1"/>
    </source>
</evidence>
<dbReference type="PANTHER" id="PTHR43141">
    <property type="entry name" value="CYTOCHROME BD2 SUBUNIT II"/>
    <property type="match status" value="1"/>
</dbReference>
<evidence type="ECO:0000256" key="11">
    <source>
        <dbReference type="ARBA" id="ARBA00023136"/>
    </source>
</evidence>
<evidence type="ECO:0000256" key="8">
    <source>
        <dbReference type="ARBA" id="ARBA00022982"/>
    </source>
</evidence>
<dbReference type="EMBL" id="JACHNU010000003">
    <property type="protein sequence ID" value="MBB4662969.1"/>
    <property type="molecule type" value="Genomic_DNA"/>
</dbReference>
<evidence type="ECO:0000256" key="7">
    <source>
        <dbReference type="ARBA" id="ARBA00022723"/>
    </source>
</evidence>
<keyword evidence="7" id="KW-0479">Metal-binding</keyword>
<evidence type="ECO:0000256" key="1">
    <source>
        <dbReference type="ARBA" id="ARBA00004651"/>
    </source>
</evidence>
<dbReference type="GO" id="GO:0046872">
    <property type="term" value="F:metal ion binding"/>
    <property type="evidence" value="ECO:0007669"/>
    <property type="project" value="UniProtKB-KW"/>
</dbReference>
<evidence type="ECO:0000256" key="2">
    <source>
        <dbReference type="ARBA" id="ARBA00007543"/>
    </source>
</evidence>
<dbReference type="AlphaFoldDB" id="A0A840IDQ1"/>
<feature type="transmembrane region" description="Helical" evidence="13">
    <location>
        <begin position="226"/>
        <end position="246"/>
    </location>
</feature>
<keyword evidence="14" id="KW-0560">Oxidoreductase</keyword>
<dbReference type="InterPro" id="IPR003317">
    <property type="entry name" value="Cyt-d_oxidase_su2"/>
</dbReference>
<comment type="subcellular location">
    <subcellularLocation>
        <location evidence="1">Cell membrane</location>
        <topology evidence="1">Multi-pass membrane protein</topology>
    </subcellularLocation>
</comment>
<feature type="transmembrane region" description="Helical" evidence="13">
    <location>
        <begin position="198"/>
        <end position="220"/>
    </location>
</feature>
<evidence type="ECO:0000256" key="9">
    <source>
        <dbReference type="ARBA" id="ARBA00022989"/>
    </source>
</evidence>
<evidence type="ECO:0000313" key="15">
    <source>
        <dbReference type="Proteomes" id="UP000585272"/>
    </source>
</evidence>
<keyword evidence="10" id="KW-0408">Iron</keyword>
<feature type="transmembrane region" description="Helical" evidence="13">
    <location>
        <begin position="6"/>
        <end position="39"/>
    </location>
</feature>
<dbReference type="EC" id="1.10.3.-" evidence="14"/>
<protein>
    <submittedName>
        <fullName evidence="14">Cytochrome d ubiquinol oxidase subunit II</fullName>
        <ecNumber evidence="14">1.10.3.-</ecNumber>
    </submittedName>
</protein>
<dbReference type="GO" id="GO:0009055">
    <property type="term" value="F:electron transfer activity"/>
    <property type="evidence" value="ECO:0007669"/>
    <property type="project" value="TreeGrafter"/>
</dbReference>
<keyword evidence="6 13" id="KW-0812">Transmembrane</keyword>
<organism evidence="14 15">
    <name type="scientific">Conexibacter arvalis</name>
    <dbReference type="NCBI Taxonomy" id="912552"/>
    <lineage>
        <taxon>Bacteria</taxon>
        <taxon>Bacillati</taxon>
        <taxon>Actinomycetota</taxon>
        <taxon>Thermoleophilia</taxon>
        <taxon>Solirubrobacterales</taxon>
        <taxon>Conexibacteraceae</taxon>
        <taxon>Conexibacter</taxon>
    </lineage>
</organism>
<evidence type="ECO:0000256" key="4">
    <source>
        <dbReference type="ARBA" id="ARBA00022475"/>
    </source>
</evidence>
<evidence type="ECO:0000256" key="10">
    <source>
        <dbReference type="ARBA" id="ARBA00023004"/>
    </source>
</evidence>
<dbReference type="GO" id="GO:0016682">
    <property type="term" value="F:oxidoreductase activity, acting on diphenols and related substances as donors, oxygen as acceptor"/>
    <property type="evidence" value="ECO:0007669"/>
    <property type="project" value="TreeGrafter"/>
</dbReference>
<evidence type="ECO:0000256" key="5">
    <source>
        <dbReference type="ARBA" id="ARBA00022617"/>
    </source>
</evidence>
<comment type="similarity">
    <text evidence="2">Belongs to the cytochrome ubiquinol oxidase subunit 2 family.</text>
</comment>
<name>A0A840IDQ1_9ACTN</name>
<evidence type="ECO:0000256" key="13">
    <source>
        <dbReference type="SAM" id="Phobius"/>
    </source>
</evidence>
<accession>A0A840IDQ1</accession>
<feature type="transmembrane region" description="Helical" evidence="13">
    <location>
        <begin position="60"/>
        <end position="79"/>
    </location>
</feature>
<dbReference type="NCBIfam" id="TIGR00203">
    <property type="entry name" value="cydB"/>
    <property type="match status" value="1"/>
</dbReference>
<gene>
    <name evidence="14" type="ORF">BDZ31_002558</name>
</gene>
<dbReference type="GO" id="GO:0070069">
    <property type="term" value="C:cytochrome complex"/>
    <property type="evidence" value="ECO:0007669"/>
    <property type="project" value="TreeGrafter"/>
</dbReference>
<dbReference type="GO" id="GO:0005886">
    <property type="term" value="C:plasma membrane"/>
    <property type="evidence" value="ECO:0007669"/>
    <property type="project" value="UniProtKB-SubCell"/>
</dbReference>
<dbReference type="Proteomes" id="UP000585272">
    <property type="component" value="Unassembled WGS sequence"/>
</dbReference>
<dbReference type="RefSeq" id="WP_221243039.1">
    <property type="nucleotide sequence ID" value="NZ_JACHNU010000003.1"/>
</dbReference>
<keyword evidence="4" id="KW-1003">Cell membrane</keyword>
<comment type="caution">
    <text evidence="14">The sequence shown here is derived from an EMBL/GenBank/DDBJ whole genome shotgun (WGS) entry which is preliminary data.</text>
</comment>
<dbReference type="Pfam" id="PF02322">
    <property type="entry name" value="Cyt_bd_oxida_II"/>
    <property type="match status" value="1"/>
</dbReference>
<dbReference type="PANTHER" id="PTHR43141:SF5">
    <property type="entry name" value="CYTOCHROME BD-I UBIQUINOL OXIDASE SUBUNIT 2"/>
    <property type="match status" value="1"/>
</dbReference>
<evidence type="ECO:0000256" key="12">
    <source>
        <dbReference type="SAM" id="MobiDB-lite"/>
    </source>
</evidence>